<keyword evidence="2" id="KW-0732">Signal</keyword>
<organism evidence="3 4">
    <name type="scientific">Hyalangium rubrum</name>
    <dbReference type="NCBI Taxonomy" id="3103134"/>
    <lineage>
        <taxon>Bacteria</taxon>
        <taxon>Pseudomonadati</taxon>
        <taxon>Myxococcota</taxon>
        <taxon>Myxococcia</taxon>
        <taxon>Myxococcales</taxon>
        <taxon>Cystobacterineae</taxon>
        <taxon>Archangiaceae</taxon>
        <taxon>Hyalangium</taxon>
    </lineage>
</organism>
<keyword evidence="2" id="KW-0472">Membrane</keyword>
<reference evidence="3 4" key="1">
    <citation type="submission" date="2023-12" db="EMBL/GenBank/DDBJ databases">
        <title>the genome sequence of Hyalangium sp. s54d21.</title>
        <authorList>
            <person name="Zhang X."/>
        </authorList>
    </citation>
    <scope>NUCLEOTIDE SEQUENCE [LARGE SCALE GENOMIC DNA]</scope>
    <source>
        <strain evidence="4">s54d21</strain>
    </source>
</reference>
<gene>
    <name evidence="3" type="ORF">SYV04_40460</name>
</gene>
<keyword evidence="2" id="KW-0449">Lipoprotein</keyword>
<dbReference type="InterPro" id="IPR003423">
    <property type="entry name" value="OMP_efflux"/>
</dbReference>
<dbReference type="NCBIfam" id="TIGR01845">
    <property type="entry name" value="outer_NodT"/>
    <property type="match status" value="1"/>
</dbReference>
<dbReference type="Gene3D" id="1.20.1600.10">
    <property type="entry name" value="Outer membrane efflux proteins (OEP)"/>
    <property type="match status" value="1"/>
</dbReference>
<comment type="subcellular location">
    <subcellularLocation>
        <location evidence="2">Cell membrane</location>
        <topology evidence="2">Lipid-anchor</topology>
    </subcellularLocation>
</comment>
<dbReference type="EMBL" id="JAXIVS010000023">
    <property type="protein sequence ID" value="MDY7232729.1"/>
    <property type="molecule type" value="Genomic_DNA"/>
</dbReference>
<evidence type="ECO:0000256" key="2">
    <source>
        <dbReference type="RuleBase" id="RU362097"/>
    </source>
</evidence>
<dbReference type="PROSITE" id="PS51257">
    <property type="entry name" value="PROKAR_LIPOPROTEIN"/>
    <property type="match status" value="1"/>
</dbReference>
<dbReference type="Gene3D" id="2.20.200.10">
    <property type="entry name" value="Outer membrane efflux proteins (OEP)"/>
    <property type="match status" value="1"/>
</dbReference>
<proteinExistence type="inferred from homology"/>
<dbReference type="SUPFAM" id="SSF56954">
    <property type="entry name" value="Outer membrane efflux proteins (OEP)"/>
    <property type="match status" value="1"/>
</dbReference>
<name>A0ABU5HGZ9_9BACT</name>
<comment type="similarity">
    <text evidence="1 2">Belongs to the outer membrane factor (OMF) (TC 1.B.17) family.</text>
</comment>
<keyword evidence="2" id="KW-1134">Transmembrane beta strand</keyword>
<comment type="caution">
    <text evidence="3">The sequence shown here is derived from an EMBL/GenBank/DDBJ whole genome shotgun (WGS) entry which is preliminary data.</text>
</comment>
<sequence>MRRSLRLMAVLLAVTSCAGSTAPSLRAAELQADWVSAPATARSASIDAAWWRSFGDPVLDELIVVAERRNLDLRLADARIREARALRQGAGAELFPQLNGSAGISTGRTVGVGGAVLERTAATLGVEASWEADVFGRLRAETRAADAVWAATVADRDGVRLTLVAEVARAYLEFRLYRTQHTLAEANAKGAEETLRIARARFEQGIASRLDVERALTARGETRARVAQLAEFAESSRHRIVLLLATTPEELGGVLSETGALPSASALGVLLTPTEVVGLRPDVRAAEARLLASIARREAAEALRYPRISLGSMLGLQSGSDGAAVLSAPSLLWSLGANLLAPLLDFGRIRAMIDAADARQEQAYLSYELTARVGLQEVQTALILYTQGELRRSELADATESARRAVGLARRQYTEGTLSLLEVLDAERTLYTLELQAVQATADVSLRLVSLYQTMGLMPPNPEAA</sequence>
<keyword evidence="4" id="KW-1185">Reference proteome</keyword>
<dbReference type="PANTHER" id="PTHR30203">
    <property type="entry name" value="OUTER MEMBRANE CATION EFFLUX PROTEIN"/>
    <property type="match status" value="1"/>
</dbReference>
<accession>A0ABU5HGZ9</accession>
<evidence type="ECO:0000313" key="4">
    <source>
        <dbReference type="Proteomes" id="UP001291309"/>
    </source>
</evidence>
<dbReference type="Pfam" id="PF02321">
    <property type="entry name" value="OEP"/>
    <property type="match status" value="2"/>
</dbReference>
<feature type="signal peptide" evidence="2">
    <location>
        <begin position="1"/>
        <end position="27"/>
    </location>
</feature>
<evidence type="ECO:0000256" key="1">
    <source>
        <dbReference type="ARBA" id="ARBA00007613"/>
    </source>
</evidence>
<evidence type="ECO:0000313" key="3">
    <source>
        <dbReference type="EMBL" id="MDY7232729.1"/>
    </source>
</evidence>
<feature type="chain" id="PRO_5044973221" evidence="2">
    <location>
        <begin position="28"/>
        <end position="465"/>
    </location>
</feature>
<dbReference type="InterPro" id="IPR010131">
    <property type="entry name" value="MdtP/NodT-like"/>
</dbReference>
<dbReference type="RefSeq" id="WP_321551444.1">
    <property type="nucleotide sequence ID" value="NZ_JAXIVS010000023.1"/>
</dbReference>
<dbReference type="PANTHER" id="PTHR30203:SF25">
    <property type="entry name" value="OUTER MEMBRANE PROTEIN-RELATED"/>
    <property type="match status" value="1"/>
</dbReference>
<dbReference type="Proteomes" id="UP001291309">
    <property type="component" value="Unassembled WGS sequence"/>
</dbReference>
<keyword evidence="2" id="KW-0564">Palmitate</keyword>
<keyword evidence="2" id="KW-0812">Transmembrane</keyword>
<protein>
    <submittedName>
        <fullName evidence="3">Efflux transporter outer membrane subunit</fullName>
    </submittedName>
</protein>